<gene>
    <name evidence="2" type="ORF">EI427_11025</name>
</gene>
<keyword evidence="1" id="KW-0732">Signal</keyword>
<evidence type="ECO:0000313" key="2">
    <source>
        <dbReference type="EMBL" id="AZQ62745.1"/>
    </source>
</evidence>
<sequence length="277" mass="31570">MKRNIIITILALLCVPFLGFSQDDAPLSKKEERRNRPVYYTFSMGYSATKFRDLATSPLIYKGLGLHYAFSYKRLDSKRESELGSSFSSGNFKSHGIESPAMSTIQTIDIFYSQLYRINKLSNDKLNLKVGGLVNVSQNLRINPHFSNNSLGSENVSTIFGSVKVTRDLSKVIKNEMKRRSVSLRLDVSVMNNTFRNGYVYSGQSSIVNKPKFFDDYVFKAFSGYRMNLGIDYTTYFKNNNAIEISYLWTGYKTGGDLDQYAMSSQVFKMAFLFNTK</sequence>
<dbReference type="OrthoDB" id="936621at2"/>
<dbReference type="KEGG" id="fll:EI427_11025"/>
<evidence type="ECO:0000313" key="3">
    <source>
        <dbReference type="Proteomes" id="UP000267268"/>
    </source>
</evidence>
<name>A0A3S9P3G5_9BACT</name>
<dbReference type="Proteomes" id="UP000267268">
    <property type="component" value="Chromosome 1"/>
</dbReference>
<keyword evidence="3" id="KW-1185">Reference proteome</keyword>
<feature type="chain" id="PRO_5019208679" evidence="1">
    <location>
        <begin position="22"/>
        <end position="277"/>
    </location>
</feature>
<accession>A0A3S9P3G5</accession>
<feature type="signal peptide" evidence="1">
    <location>
        <begin position="1"/>
        <end position="21"/>
    </location>
</feature>
<dbReference type="EMBL" id="CP034562">
    <property type="protein sequence ID" value="AZQ62745.1"/>
    <property type="molecule type" value="Genomic_DNA"/>
</dbReference>
<evidence type="ECO:0000256" key="1">
    <source>
        <dbReference type="SAM" id="SignalP"/>
    </source>
</evidence>
<proteinExistence type="predicted"/>
<dbReference type="AlphaFoldDB" id="A0A3S9P3G5"/>
<dbReference type="RefSeq" id="WP_126614550.1">
    <property type="nucleotide sequence ID" value="NZ_CP034562.1"/>
</dbReference>
<reference evidence="2 3" key="1">
    <citation type="submission" date="2018-12" db="EMBL/GenBank/DDBJ databases">
        <title>Flammeovirga pectinis sp. nov., isolated from the gut of the Korean scallop, Patinopecten yessoensis.</title>
        <authorList>
            <person name="Bae J.-W."/>
            <person name="Jeong Y.-S."/>
            <person name="Kang W."/>
        </authorList>
    </citation>
    <scope>NUCLEOTIDE SEQUENCE [LARGE SCALE GENOMIC DNA]</scope>
    <source>
        <strain evidence="2 3">L12M1</strain>
    </source>
</reference>
<organism evidence="2 3">
    <name type="scientific">Flammeovirga pectinis</name>
    <dbReference type="NCBI Taxonomy" id="2494373"/>
    <lineage>
        <taxon>Bacteria</taxon>
        <taxon>Pseudomonadati</taxon>
        <taxon>Bacteroidota</taxon>
        <taxon>Cytophagia</taxon>
        <taxon>Cytophagales</taxon>
        <taxon>Flammeovirgaceae</taxon>
        <taxon>Flammeovirga</taxon>
    </lineage>
</organism>
<protein>
    <submittedName>
        <fullName evidence="2">Uncharacterized protein</fullName>
    </submittedName>
</protein>